<dbReference type="SUPFAM" id="SSF109604">
    <property type="entry name" value="HD-domain/PDEase-like"/>
    <property type="match status" value="1"/>
</dbReference>
<dbReference type="PRINTS" id="PR00387">
    <property type="entry name" value="PDIESTERASE1"/>
</dbReference>
<dbReference type="Proteomes" id="UP000299102">
    <property type="component" value="Unassembled WGS sequence"/>
</dbReference>
<keyword evidence="2" id="KW-0378">Hydrolase</keyword>
<feature type="domain" description="PDEase" evidence="5">
    <location>
        <begin position="1"/>
        <end position="192"/>
    </location>
</feature>
<feature type="binding site" evidence="3">
    <location>
        <position position="90"/>
    </location>
    <ligand>
        <name>Zn(2+)</name>
        <dbReference type="ChEBI" id="CHEBI:29105"/>
        <label>1</label>
    </ligand>
</feature>
<dbReference type="Gene3D" id="1.10.1300.10">
    <property type="entry name" value="3'5'-cyclic nucleotide phosphodiesterase, catalytic domain"/>
    <property type="match status" value="1"/>
</dbReference>
<evidence type="ECO:0000313" key="7">
    <source>
        <dbReference type="Proteomes" id="UP000299102"/>
    </source>
</evidence>
<gene>
    <name evidence="6" type="primary">PDE2A</name>
    <name evidence="6" type="ORF">EVAR_69_1</name>
</gene>
<evidence type="ECO:0000259" key="5">
    <source>
        <dbReference type="PROSITE" id="PS51845"/>
    </source>
</evidence>
<dbReference type="Pfam" id="PF00233">
    <property type="entry name" value="PDEase_I"/>
    <property type="match status" value="1"/>
</dbReference>
<evidence type="ECO:0000256" key="2">
    <source>
        <dbReference type="ARBA" id="ARBA00022801"/>
    </source>
</evidence>
<reference evidence="6 7" key="1">
    <citation type="journal article" date="2019" name="Commun. Biol.">
        <title>The bagworm genome reveals a unique fibroin gene that provides high tensile strength.</title>
        <authorList>
            <person name="Kono N."/>
            <person name="Nakamura H."/>
            <person name="Ohtoshi R."/>
            <person name="Tomita M."/>
            <person name="Numata K."/>
            <person name="Arakawa K."/>
        </authorList>
    </citation>
    <scope>NUCLEOTIDE SEQUENCE [LARGE SCALE GENOMIC DNA]</scope>
</reference>
<protein>
    <submittedName>
        <fullName evidence="6">cGMP-dependent 3',5'-cyclic phosphodiesterase</fullName>
    </submittedName>
</protein>
<dbReference type="InterPro" id="IPR036971">
    <property type="entry name" value="PDEase_catalytic_dom_sf"/>
</dbReference>
<comment type="caution">
    <text evidence="6">The sequence shown here is derived from an EMBL/GenBank/DDBJ whole genome shotgun (WGS) entry which is preliminary data.</text>
</comment>
<dbReference type="InterPro" id="IPR002073">
    <property type="entry name" value="PDEase_catalytic_dom"/>
</dbReference>
<dbReference type="OrthoDB" id="295473at2759"/>
<proteinExistence type="predicted"/>
<name>A0A4C1SBH6_EUMVA</name>
<evidence type="ECO:0000256" key="1">
    <source>
        <dbReference type="ARBA" id="ARBA00022723"/>
    </source>
</evidence>
<dbReference type="AlphaFoldDB" id="A0A4C1SBH6"/>
<dbReference type="PANTHER" id="PTHR11347">
    <property type="entry name" value="CYCLIC NUCLEOTIDE PHOSPHODIESTERASE"/>
    <property type="match status" value="1"/>
</dbReference>
<dbReference type="InterPro" id="IPR023088">
    <property type="entry name" value="PDEase"/>
</dbReference>
<evidence type="ECO:0000313" key="6">
    <source>
        <dbReference type="EMBL" id="GBO98430.1"/>
    </source>
</evidence>
<dbReference type="GO" id="GO:0046872">
    <property type="term" value="F:metal ion binding"/>
    <property type="evidence" value="ECO:0007669"/>
    <property type="project" value="UniProtKB-KW"/>
</dbReference>
<organism evidence="6 7">
    <name type="scientific">Eumeta variegata</name>
    <name type="common">Bagworm moth</name>
    <name type="synonym">Eumeta japonica</name>
    <dbReference type="NCBI Taxonomy" id="151549"/>
    <lineage>
        <taxon>Eukaryota</taxon>
        <taxon>Metazoa</taxon>
        <taxon>Ecdysozoa</taxon>
        <taxon>Arthropoda</taxon>
        <taxon>Hexapoda</taxon>
        <taxon>Insecta</taxon>
        <taxon>Pterygota</taxon>
        <taxon>Neoptera</taxon>
        <taxon>Endopterygota</taxon>
        <taxon>Lepidoptera</taxon>
        <taxon>Glossata</taxon>
        <taxon>Ditrysia</taxon>
        <taxon>Tineoidea</taxon>
        <taxon>Psychidae</taxon>
        <taxon>Oiketicinae</taxon>
        <taxon>Eumeta</taxon>
    </lineage>
</organism>
<dbReference type="GO" id="GO:0007165">
    <property type="term" value="P:signal transduction"/>
    <property type="evidence" value="ECO:0007669"/>
    <property type="project" value="InterPro"/>
</dbReference>
<dbReference type="GO" id="GO:0004114">
    <property type="term" value="F:3',5'-cyclic-nucleotide phosphodiesterase activity"/>
    <property type="evidence" value="ECO:0007669"/>
    <property type="project" value="InterPro"/>
</dbReference>
<keyword evidence="1 3" id="KW-0479">Metal-binding</keyword>
<keyword evidence="4" id="KW-0175">Coiled coil</keyword>
<keyword evidence="7" id="KW-1185">Reference proteome</keyword>
<feature type="coiled-coil region" evidence="4">
    <location>
        <begin position="299"/>
        <end position="333"/>
    </location>
</feature>
<dbReference type="PROSITE" id="PS51845">
    <property type="entry name" value="PDEASE_I_2"/>
    <property type="match status" value="1"/>
</dbReference>
<evidence type="ECO:0000256" key="4">
    <source>
        <dbReference type="SAM" id="Coils"/>
    </source>
</evidence>
<sequence length="335" mass="38304">MFTSEGSVVERHHLAQALAALGTEGCDVLEGLPRHDYDRALLMLRDYVLATDLANFYKNLCEHRAVAMDYQLGNPRHGAALVAVLMSAADLSDHIKNWSCAKRTAASVLMEFFHQNELEKQRGEQSPDAADRGRALIPDLQIDFIRNVCAPVFESVTIKLTWLLSKIIPRAKVYLNAFEQHLFRWENSKSIFAEASTLHNLYIDAYAAGRVTTNYVYTQSDIDNVQQYYKRVFCENIDNVERHECRSCYKKLKNLCLLVTTFFLLYDENLAYNKIQVPTLEGISVLVSPNLDNLIDFNIQEKERLRLLAIQEAEEAERAAREAALAAEEEEEEEY</sequence>
<accession>A0A4C1SBH6</accession>
<dbReference type="EMBL" id="BGZK01000001">
    <property type="protein sequence ID" value="GBO98430.1"/>
    <property type="molecule type" value="Genomic_DNA"/>
</dbReference>
<dbReference type="STRING" id="151549.A0A4C1SBH6"/>
<evidence type="ECO:0000256" key="3">
    <source>
        <dbReference type="PIRSR" id="PIRSR623088-3"/>
    </source>
</evidence>